<dbReference type="OrthoDB" id="2389779at2"/>
<gene>
    <name evidence="1" type="ORF">FC66_GL001498</name>
</gene>
<dbReference type="Proteomes" id="UP000051450">
    <property type="component" value="Unassembled WGS sequence"/>
</dbReference>
<evidence type="ECO:0000313" key="1">
    <source>
        <dbReference type="EMBL" id="KRK45381.1"/>
    </source>
</evidence>
<dbReference type="EMBL" id="AZDI01000009">
    <property type="protein sequence ID" value="KRK45381.1"/>
    <property type="molecule type" value="Genomic_DNA"/>
</dbReference>
<reference evidence="1 2" key="1">
    <citation type="journal article" date="2015" name="Genome Announc.">
        <title>Expanding the biotechnology potential of lactobacilli through comparative genomics of 213 strains and associated genera.</title>
        <authorList>
            <person name="Sun Z."/>
            <person name="Harris H.M."/>
            <person name="McCann A."/>
            <person name="Guo C."/>
            <person name="Argimon S."/>
            <person name="Zhang W."/>
            <person name="Yang X."/>
            <person name="Jeffery I.B."/>
            <person name="Cooney J.C."/>
            <person name="Kagawa T.F."/>
            <person name="Liu W."/>
            <person name="Song Y."/>
            <person name="Salvetti E."/>
            <person name="Wrobel A."/>
            <person name="Rasinkangas P."/>
            <person name="Parkhill J."/>
            <person name="Rea M.C."/>
            <person name="O'Sullivan O."/>
            <person name="Ritari J."/>
            <person name="Douillard F.P."/>
            <person name="Paul Ross R."/>
            <person name="Yang R."/>
            <person name="Briner A.E."/>
            <person name="Felis G.E."/>
            <person name="de Vos W.M."/>
            <person name="Barrangou R."/>
            <person name="Klaenhammer T.R."/>
            <person name="Caufield P.W."/>
            <person name="Cui Y."/>
            <person name="Zhang H."/>
            <person name="O'Toole P.W."/>
        </authorList>
    </citation>
    <scope>NUCLEOTIDE SEQUENCE [LARGE SCALE GENOMIC DNA]</scope>
    <source>
        <strain evidence="1 2">DSM 15638</strain>
    </source>
</reference>
<protein>
    <submittedName>
        <fullName evidence="1">Uncharacterized protein</fullName>
    </submittedName>
</protein>
<keyword evidence="2" id="KW-1185">Reference proteome</keyword>
<accession>A0A0R1HG21</accession>
<proteinExistence type="predicted"/>
<dbReference type="Pfam" id="PF06279">
    <property type="entry name" value="DUF1033"/>
    <property type="match status" value="1"/>
</dbReference>
<dbReference type="AlphaFoldDB" id="A0A0R1HG21"/>
<organism evidence="1 2">
    <name type="scientific">Dellaglioa algida DSM 15638</name>
    <dbReference type="NCBI Taxonomy" id="1423719"/>
    <lineage>
        <taxon>Bacteria</taxon>
        <taxon>Bacillati</taxon>
        <taxon>Bacillota</taxon>
        <taxon>Bacilli</taxon>
        <taxon>Lactobacillales</taxon>
        <taxon>Lactobacillaceae</taxon>
        <taxon>Dellaglioa</taxon>
    </lineage>
</organism>
<dbReference type="PATRIC" id="fig|1423719.4.peg.1524"/>
<comment type="caution">
    <text evidence="1">The sequence shown here is derived from an EMBL/GenBank/DDBJ whole genome shotgun (WGS) entry which is preliminary data.</text>
</comment>
<dbReference type="InterPro" id="IPR010434">
    <property type="entry name" value="DUF1033"/>
</dbReference>
<dbReference type="RefSeq" id="WP_057974548.1">
    <property type="nucleotide sequence ID" value="NZ_AZDI01000009.1"/>
</dbReference>
<evidence type="ECO:0000313" key="2">
    <source>
        <dbReference type="Proteomes" id="UP000051450"/>
    </source>
</evidence>
<dbReference type="GeneID" id="83549355"/>
<sequence length="101" mass="12010">MFQVITIFGFDEPWWFFDDWKTHIQETVEFDSMDDAVVFFEKQADTFTAKFSHQKSKRQFLTAFWDDKQLDYCADCGDDLQLYQGLMIVKDGKEIAPEKES</sequence>
<dbReference type="STRING" id="1423719.FC66_GL001498"/>
<name>A0A0R1HG21_9LACO</name>